<proteinExistence type="inferred from homology"/>
<keyword evidence="3 7" id="KW-0812">Transmembrane</keyword>
<evidence type="ECO:0000313" key="9">
    <source>
        <dbReference type="RefSeq" id="XP_022328186.1"/>
    </source>
</evidence>
<feature type="transmembrane region" description="Helical" evidence="7">
    <location>
        <begin position="223"/>
        <end position="246"/>
    </location>
</feature>
<evidence type="ECO:0000313" key="8">
    <source>
        <dbReference type="Proteomes" id="UP000694844"/>
    </source>
</evidence>
<dbReference type="Pfam" id="PF00335">
    <property type="entry name" value="Tetraspanin"/>
    <property type="match status" value="1"/>
</dbReference>
<evidence type="ECO:0000256" key="7">
    <source>
        <dbReference type="RuleBase" id="RU361218"/>
    </source>
</evidence>
<dbReference type="InterPro" id="IPR008952">
    <property type="entry name" value="Tetraspanin_EC2_sf"/>
</dbReference>
<dbReference type="SUPFAM" id="SSF48652">
    <property type="entry name" value="Tetraspanin"/>
    <property type="match status" value="1"/>
</dbReference>
<feature type="transmembrane region" description="Helical" evidence="7">
    <location>
        <begin position="12"/>
        <end position="37"/>
    </location>
</feature>
<dbReference type="GO" id="GO:0005886">
    <property type="term" value="C:plasma membrane"/>
    <property type="evidence" value="ECO:0007669"/>
    <property type="project" value="TreeGrafter"/>
</dbReference>
<dbReference type="RefSeq" id="XP_022328186.1">
    <property type="nucleotide sequence ID" value="XM_022472478.1"/>
</dbReference>
<evidence type="ECO:0000256" key="6">
    <source>
        <dbReference type="PIRSR" id="PIRSR002419-1"/>
    </source>
</evidence>
<sequence length="256" mass="27433">MGSTGACCAKLILGILNTLFLLVGLALIAVGSLVLVGADFLASVLKAFADIPVIANVITSAAWILIGLGIFLVLMGVLGGCGACCSIKTFLIAYVVIIVVLMLVEITFVALLFSDTLKNLLSDPMTKEIKKYQDILVGTNFNTDPQSRAMDLLFINLKCCGWNDYHDLPSVPKTCCSAFSKDILDSADPSIITTLTCSATDPTFYDKGCYKAVMDLIDDNKPMAVGILVGIFLFQILCIVFAIWIVKANSKVNPID</sequence>
<accession>A0A8B8DMG0</accession>
<reference evidence="9" key="1">
    <citation type="submission" date="2025-08" db="UniProtKB">
        <authorList>
            <consortium name="RefSeq"/>
        </authorList>
    </citation>
    <scope>IDENTIFICATION</scope>
    <source>
        <tissue evidence="9">Whole sample</tissue>
    </source>
</reference>
<dbReference type="AlphaFoldDB" id="A0A8B8DMG0"/>
<dbReference type="PANTHER" id="PTHR19282">
    <property type="entry name" value="TETRASPANIN"/>
    <property type="match status" value="1"/>
</dbReference>
<dbReference type="CDD" id="cd03127">
    <property type="entry name" value="tetraspanin_LEL"/>
    <property type="match status" value="1"/>
</dbReference>
<feature type="transmembrane region" description="Helical" evidence="7">
    <location>
        <begin position="57"/>
        <end position="78"/>
    </location>
</feature>
<dbReference type="Proteomes" id="UP000694844">
    <property type="component" value="Chromosome 3"/>
</dbReference>
<keyword evidence="4 7" id="KW-1133">Transmembrane helix</keyword>
<keyword evidence="8" id="KW-1185">Reference proteome</keyword>
<comment type="subcellular location">
    <subcellularLocation>
        <location evidence="1 7">Membrane</location>
        <topology evidence="1 7">Multi-pass membrane protein</topology>
    </subcellularLocation>
</comment>
<evidence type="ECO:0000256" key="3">
    <source>
        <dbReference type="ARBA" id="ARBA00022692"/>
    </source>
</evidence>
<gene>
    <name evidence="9" type="primary">LOC111127347</name>
</gene>
<dbReference type="PIRSF" id="PIRSF002419">
    <property type="entry name" value="Tetraspanin"/>
    <property type="match status" value="1"/>
</dbReference>
<keyword evidence="5 7" id="KW-0472">Membrane</keyword>
<organism evidence="8 9">
    <name type="scientific">Crassostrea virginica</name>
    <name type="common">Eastern oyster</name>
    <dbReference type="NCBI Taxonomy" id="6565"/>
    <lineage>
        <taxon>Eukaryota</taxon>
        <taxon>Metazoa</taxon>
        <taxon>Spiralia</taxon>
        <taxon>Lophotrochozoa</taxon>
        <taxon>Mollusca</taxon>
        <taxon>Bivalvia</taxon>
        <taxon>Autobranchia</taxon>
        <taxon>Pteriomorphia</taxon>
        <taxon>Ostreida</taxon>
        <taxon>Ostreoidea</taxon>
        <taxon>Ostreidae</taxon>
        <taxon>Crassostrea</taxon>
    </lineage>
</organism>
<dbReference type="KEGG" id="cvn:111127347"/>
<comment type="similarity">
    <text evidence="2 7">Belongs to the tetraspanin (TM4SF) family.</text>
</comment>
<keyword evidence="6" id="KW-1015">Disulfide bond</keyword>
<evidence type="ECO:0000256" key="5">
    <source>
        <dbReference type="ARBA" id="ARBA00023136"/>
    </source>
</evidence>
<dbReference type="GeneID" id="111127347"/>
<dbReference type="OrthoDB" id="6279736at2759"/>
<feature type="disulfide bond" evidence="6">
    <location>
        <begin position="160"/>
        <end position="176"/>
    </location>
</feature>
<evidence type="ECO:0000256" key="4">
    <source>
        <dbReference type="ARBA" id="ARBA00022989"/>
    </source>
</evidence>
<protein>
    <recommendedName>
        <fullName evidence="7">Tetraspanin</fullName>
    </recommendedName>
</protein>
<dbReference type="InterPro" id="IPR000301">
    <property type="entry name" value="Tetraspanin_animals"/>
</dbReference>
<feature type="transmembrane region" description="Helical" evidence="7">
    <location>
        <begin position="90"/>
        <end position="113"/>
    </location>
</feature>
<dbReference type="InterPro" id="IPR018499">
    <property type="entry name" value="Tetraspanin/Peripherin"/>
</dbReference>
<dbReference type="PANTHER" id="PTHR19282:SF551">
    <property type="entry name" value="RE08073P-RELATED"/>
    <property type="match status" value="1"/>
</dbReference>
<evidence type="ECO:0000256" key="2">
    <source>
        <dbReference type="ARBA" id="ARBA00006840"/>
    </source>
</evidence>
<evidence type="ECO:0000256" key="1">
    <source>
        <dbReference type="ARBA" id="ARBA00004141"/>
    </source>
</evidence>
<dbReference type="Gene3D" id="1.10.1450.10">
    <property type="entry name" value="Tetraspanin"/>
    <property type="match status" value="1"/>
</dbReference>
<dbReference type="PRINTS" id="PR00259">
    <property type="entry name" value="TMFOUR"/>
</dbReference>
<name>A0A8B8DMG0_CRAVI</name>